<organism evidence="3 4">
    <name type="scientific">Aliidiomarina haloalkalitolerans</name>
    <dbReference type="NCBI Taxonomy" id="859059"/>
    <lineage>
        <taxon>Bacteria</taxon>
        <taxon>Pseudomonadati</taxon>
        <taxon>Pseudomonadota</taxon>
        <taxon>Gammaproteobacteria</taxon>
        <taxon>Alteromonadales</taxon>
        <taxon>Idiomarinaceae</taxon>
        <taxon>Aliidiomarina</taxon>
    </lineage>
</organism>
<dbReference type="GO" id="GO:0016829">
    <property type="term" value="F:lyase activity"/>
    <property type="evidence" value="ECO:0007669"/>
    <property type="project" value="UniProtKB-KW"/>
</dbReference>
<reference evidence="3 4" key="1">
    <citation type="journal article" date="2011" name="Front. Microbiol.">
        <title>Genomic signatures of strain selection and enhancement in Bacillus atrophaeus var. globigii, a historical biowarfare simulant.</title>
        <authorList>
            <person name="Gibbons H.S."/>
            <person name="Broomall S.M."/>
            <person name="McNew L.A."/>
            <person name="Daligault H."/>
            <person name="Chapman C."/>
            <person name="Bruce D."/>
            <person name="Karavis M."/>
            <person name="Krepps M."/>
            <person name="McGregor P.A."/>
            <person name="Hong C."/>
            <person name="Park K.H."/>
            <person name="Akmal A."/>
            <person name="Feldman A."/>
            <person name="Lin J.S."/>
            <person name="Chang W.E."/>
            <person name="Higgs B.W."/>
            <person name="Demirev P."/>
            <person name="Lindquist J."/>
            <person name="Liem A."/>
            <person name="Fochler E."/>
            <person name="Read T.D."/>
            <person name="Tapia R."/>
            <person name="Johnson S."/>
            <person name="Bishop-Lilly K.A."/>
            <person name="Detter C."/>
            <person name="Han C."/>
            <person name="Sozhamannan S."/>
            <person name="Rosenzweig C.N."/>
            <person name="Skowronski E.W."/>
        </authorList>
    </citation>
    <scope>NUCLEOTIDE SEQUENCE [LARGE SCALE GENOMIC DNA]</scope>
    <source>
        <strain evidence="3 4">AK5</strain>
    </source>
</reference>
<dbReference type="RefSeq" id="WP_126791567.1">
    <property type="nucleotide sequence ID" value="NZ_PIPI01000002.1"/>
</dbReference>
<dbReference type="EMBL" id="PIPI01000002">
    <property type="protein sequence ID" value="RUO20549.1"/>
    <property type="molecule type" value="Genomic_DNA"/>
</dbReference>
<keyword evidence="3" id="KW-0456">Lyase</keyword>
<dbReference type="Proteomes" id="UP000288212">
    <property type="component" value="Unassembled WGS sequence"/>
</dbReference>
<dbReference type="SUPFAM" id="SSF53383">
    <property type="entry name" value="PLP-dependent transferases"/>
    <property type="match status" value="1"/>
</dbReference>
<name>A0A432VVC1_9GAMM</name>
<comment type="caution">
    <text evidence="3">The sequence shown here is derived from an EMBL/GenBank/DDBJ whole genome shotgun (WGS) entry which is preliminary data.</text>
</comment>
<evidence type="ECO:0000313" key="4">
    <source>
        <dbReference type="Proteomes" id="UP000288212"/>
    </source>
</evidence>
<dbReference type="InterPro" id="IPR015422">
    <property type="entry name" value="PyrdxlP-dep_Trfase_small"/>
</dbReference>
<accession>A0A432VVC1</accession>
<dbReference type="InterPro" id="IPR000192">
    <property type="entry name" value="Aminotrans_V_dom"/>
</dbReference>
<keyword evidence="4" id="KW-1185">Reference proteome</keyword>
<proteinExistence type="predicted"/>
<gene>
    <name evidence="3" type="ORF">CWE06_04345</name>
</gene>
<evidence type="ECO:0000259" key="2">
    <source>
        <dbReference type="Pfam" id="PF00266"/>
    </source>
</evidence>
<evidence type="ECO:0000256" key="1">
    <source>
        <dbReference type="ARBA" id="ARBA00022898"/>
    </source>
</evidence>
<sequence>MYKQYYQHFLRARPELLHCAPHSHYYWPDVTRAAHLAYWDDSARFADEKWGYLFGEKIPRLQQYIANELNLPKPEQIVFAPNTHEFVYRILSVFPAGRPLKILTTDGEFHSFNRQSRRLEERGNVAITRVPCEPFETFAERWQDAVAADDWQLIFISQVFYNSGIVAPVPNAWLGAVRSSETVIVVDGYHGFCALPTDWSAYADRVFYLAGGYKYAQGGEGMCFAVVPTNCQLRPEYTGWFADFAGLAKAQTGPVAYANDGMRFAGATMDFSAAYRFLAVFDLWEQEKLDTAKRHAYIRHLQNGFLEHIASLNHPLLHDGNRLHRDDASAEHGHFFTYRLESAEQVSALAAQLSERGVATDYRHDRLRFGFALYHEVNDYRTKIIL</sequence>
<evidence type="ECO:0000313" key="3">
    <source>
        <dbReference type="EMBL" id="RUO20549.1"/>
    </source>
</evidence>
<dbReference type="AlphaFoldDB" id="A0A432VVC1"/>
<dbReference type="Gene3D" id="3.90.1150.10">
    <property type="entry name" value="Aspartate Aminotransferase, domain 1"/>
    <property type="match status" value="1"/>
</dbReference>
<dbReference type="InterPro" id="IPR015424">
    <property type="entry name" value="PyrdxlP-dep_Trfase"/>
</dbReference>
<feature type="domain" description="Aminotransferase class V" evidence="2">
    <location>
        <begin position="56"/>
        <end position="317"/>
    </location>
</feature>
<dbReference type="OrthoDB" id="5501089at2"/>
<dbReference type="Pfam" id="PF00266">
    <property type="entry name" value="Aminotran_5"/>
    <property type="match status" value="1"/>
</dbReference>
<dbReference type="Gene3D" id="3.40.640.10">
    <property type="entry name" value="Type I PLP-dependent aspartate aminotransferase-like (Major domain)"/>
    <property type="match status" value="1"/>
</dbReference>
<dbReference type="InterPro" id="IPR015421">
    <property type="entry name" value="PyrdxlP-dep_Trfase_major"/>
</dbReference>
<keyword evidence="1" id="KW-0663">Pyridoxal phosphate</keyword>
<protein>
    <submittedName>
        <fullName evidence="3">Selenocysteine lyase</fullName>
    </submittedName>
</protein>